<organism evidence="2 3">
    <name type="scientific">Subtercola vilae</name>
    <dbReference type="NCBI Taxonomy" id="2056433"/>
    <lineage>
        <taxon>Bacteria</taxon>
        <taxon>Bacillati</taxon>
        <taxon>Actinomycetota</taxon>
        <taxon>Actinomycetes</taxon>
        <taxon>Micrococcales</taxon>
        <taxon>Microbacteriaceae</taxon>
        <taxon>Subtercola</taxon>
    </lineage>
</organism>
<protein>
    <recommendedName>
        <fullName evidence="4">WxL domain-containing protein</fullName>
    </recommendedName>
</protein>
<keyword evidence="3" id="KW-1185">Reference proteome</keyword>
<sequence>MFKTNAIRVASVGIVVAALMGATTTSAFAADPAQPVNSTAPIFLLDAATGDPIAAGTTLAFNKQVVASPTATNDGTVVYPGVADATDVRTFIAPVGSERTPSAWSAIAPGGFYPGTHDVLLPTMTLDSHTNGNLASVKANGGTYSLGFALTNNNALSIASGAVYYTTITVTPVTGAWTFATPVATGPATPPSGSFDQNLAATTVAAQDGTLNLVSSAKTTNVLNAATLVNNLSTSTGTVGNFTVQDGRVVSHPGWTVTSSVTDFTNGTTTIDKKQLGITPKAGATALPAGVTLAVAQAAGSAVNPALLASSGLTAAIASTDLDADLTFVAPADKPAGTYTAKLTITLASK</sequence>
<feature type="signal peptide" evidence="1">
    <location>
        <begin position="1"/>
        <end position="29"/>
    </location>
</feature>
<proteinExistence type="predicted"/>
<evidence type="ECO:0008006" key="4">
    <source>
        <dbReference type="Google" id="ProtNLM"/>
    </source>
</evidence>
<dbReference type="Proteomes" id="UP000306192">
    <property type="component" value="Unassembled WGS sequence"/>
</dbReference>
<dbReference type="OrthoDB" id="5099901at2"/>
<reference evidence="2 3" key="1">
    <citation type="journal article" date="2019" name="Microorganisms">
        <title>Systematic Affiliation and Genome Analysis of Subtercola vilae DB165(T) with Particular Emphasis on Cold Adaptation of an Isolate from a High-Altitude Cold Volcano Lake.</title>
        <authorList>
            <person name="Villalobos A.S."/>
            <person name="Wiese J."/>
            <person name="Imhoff J.F."/>
            <person name="Dorador C."/>
            <person name="Keller A."/>
            <person name="Hentschel U."/>
        </authorList>
    </citation>
    <scope>NUCLEOTIDE SEQUENCE [LARGE SCALE GENOMIC DNA]</scope>
    <source>
        <strain evidence="2 3">DB165</strain>
    </source>
</reference>
<keyword evidence="1" id="KW-0732">Signal</keyword>
<accession>A0A4T2BSP3</accession>
<evidence type="ECO:0000256" key="1">
    <source>
        <dbReference type="SAM" id="SignalP"/>
    </source>
</evidence>
<dbReference type="RefSeq" id="WP_136643066.1">
    <property type="nucleotide sequence ID" value="NZ_QYRT01000035.1"/>
</dbReference>
<gene>
    <name evidence="2" type="ORF">D4765_14770</name>
</gene>
<dbReference type="AlphaFoldDB" id="A0A4T2BSP3"/>
<comment type="caution">
    <text evidence="2">The sequence shown here is derived from an EMBL/GenBank/DDBJ whole genome shotgun (WGS) entry which is preliminary data.</text>
</comment>
<evidence type="ECO:0000313" key="3">
    <source>
        <dbReference type="Proteomes" id="UP000306192"/>
    </source>
</evidence>
<dbReference type="EMBL" id="QYRT01000035">
    <property type="protein sequence ID" value="TIH33461.1"/>
    <property type="molecule type" value="Genomic_DNA"/>
</dbReference>
<feature type="chain" id="PRO_5020766632" description="WxL domain-containing protein" evidence="1">
    <location>
        <begin position="30"/>
        <end position="350"/>
    </location>
</feature>
<name>A0A4T2BSP3_9MICO</name>
<evidence type="ECO:0000313" key="2">
    <source>
        <dbReference type="EMBL" id="TIH33461.1"/>
    </source>
</evidence>